<keyword evidence="3" id="KW-0804">Transcription</keyword>
<dbReference type="Gene3D" id="3.30.450.20">
    <property type="entry name" value="PAS domain"/>
    <property type="match status" value="1"/>
</dbReference>
<dbReference type="SMART" id="SM00342">
    <property type="entry name" value="HTH_ARAC"/>
    <property type="match status" value="1"/>
</dbReference>
<dbReference type="Proteomes" id="UP001595840">
    <property type="component" value="Unassembled WGS sequence"/>
</dbReference>
<protein>
    <submittedName>
        <fullName evidence="5">Helix-turn-helix domain-containing protein</fullName>
    </submittedName>
</protein>
<dbReference type="EMBL" id="JBHSCX010000003">
    <property type="protein sequence ID" value="MFC4361352.1"/>
    <property type="molecule type" value="Genomic_DNA"/>
</dbReference>
<reference evidence="6" key="1">
    <citation type="journal article" date="2019" name="Int. J. Syst. Evol. Microbiol.">
        <title>The Global Catalogue of Microorganisms (GCM) 10K type strain sequencing project: providing services to taxonomists for standard genome sequencing and annotation.</title>
        <authorList>
            <consortium name="The Broad Institute Genomics Platform"/>
            <consortium name="The Broad Institute Genome Sequencing Center for Infectious Disease"/>
            <person name="Wu L."/>
            <person name="Ma J."/>
        </authorList>
    </citation>
    <scope>NUCLEOTIDE SEQUENCE [LARGE SCALE GENOMIC DNA]</scope>
    <source>
        <strain evidence="6">CECT 8570</strain>
    </source>
</reference>
<dbReference type="Gene3D" id="1.10.10.60">
    <property type="entry name" value="Homeodomain-like"/>
    <property type="match status" value="2"/>
</dbReference>
<feature type="domain" description="HTH araC/xylS-type" evidence="4">
    <location>
        <begin position="145"/>
        <end position="243"/>
    </location>
</feature>
<dbReference type="RefSeq" id="WP_290259847.1">
    <property type="nucleotide sequence ID" value="NZ_JAUFQG010000004.1"/>
</dbReference>
<accession>A0ABV8V2K0</accession>
<dbReference type="InterPro" id="IPR035965">
    <property type="entry name" value="PAS-like_dom_sf"/>
</dbReference>
<gene>
    <name evidence="5" type="ORF">ACFOX3_03505</name>
</gene>
<evidence type="ECO:0000313" key="6">
    <source>
        <dbReference type="Proteomes" id="UP001595840"/>
    </source>
</evidence>
<organism evidence="5 6">
    <name type="scientific">Simiduia curdlanivorans</name>
    <dbReference type="NCBI Taxonomy" id="1492769"/>
    <lineage>
        <taxon>Bacteria</taxon>
        <taxon>Pseudomonadati</taxon>
        <taxon>Pseudomonadota</taxon>
        <taxon>Gammaproteobacteria</taxon>
        <taxon>Cellvibrionales</taxon>
        <taxon>Cellvibrionaceae</taxon>
        <taxon>Simiduia</taxon>
    </lineage>
</organism>
<proteinExistence type="predicted"/>
<keyword evidence="1" id="KW-0805">Transcription regulation</keyword>
<dbReference type="InterPro" id="IPR013656">
    <property type="entry name" value="PAS_4"/>
</dbReference>
<name>A0ABV8V2K0_9GAMM</name>
<dbReference type="Pfam" id="PF08448">
    <property type="entry name" value="PAS_4"/>
    <property type="match status" value="1"/>
</dbReference>
<sequence length="255" mass="28851">MQEPLLENGNLLDLLGARQLADLFSLLPDILFWIKRRNGQIAYGNAEFLALIGVDNLQDAIGLTDFDFAPRYLARQYIADDERVMSGQNVTDRLELNHAAKGGLAWFSTTKRCLKASDGEVLGTYGVSRHLEKTSVALNAMQALKTPVDFIQQHFSQDICLAELAASTHLSISALERRFKKYLNKTPKQYIHQVRLEHARKLLAETTLPIAQVASESGFTDHSYFSRLFYRQFQELPSVFRINHQLTEAQPQALV</sequence>
<dbReference type="Pfam" id="PF12833">
    <property type="entry name" value="HTH_18"/>
    <property type="match status" value="1"/>
</dbReference>
<evidence type="ECO:0000256" key="3">
    <source>
        <dbReference type="ARBA" id="ARBA00023163"/>
    </source>
</evidence>
<evidence type="ECO:0000256" key="1">
    <source>
        <dbReference type="ARBA" id="ARBA00023015"/>
    </source>
</evidence>
<dbReference type="SUPFAM" id="SSF55785">
    <property type="entry name" value="PYP-like sensor domain (PAS domain)"/>
    <property type="match status" value="1"/>
</dbReference>
<evidence type="ECO:0000313" key="5">
    <source>
        <dbReference type="EMBL" id="MFC4361352.1"/>
    </source>
</evidence>
<dbReference type="InterPro" id="IPR009057">
    <property type="entry name" value="Homeodomain-like_sf"/>
</dbReference>
<keyword evidence="6" id="KW-1185">Reference proteome</keyword>
<comment type="caution">
    <text evidence="5">The sequence shown here is derived from an EMBL/GenBank/DDBJ whole genome shotgun (WGS) entry which is preliminary data.</text>
</comment>
<dbReference type="PANTHER" id="PTHR43280:SF2">
    <property type="entry name" value="HTH-TYPE TRANSCRIPTIONAL REGULATOR EXSA"/>
    <property type="match status" value="1"/>
</dbReference>
<dbReference type="PROSITE" id="PS01124">
    <property type="entry name" value="HTH_ARAC_FAMILY_2"/>
    <property type="match status" value="1"/>
</dbReference>
<keyword evidence="2" id="KW-0238">DNA-binding</keyword>
<dbReference type="PANTHER" id="PTHR43280">
    <property type="entry name" value="ARAC-FAMILY TRANSCRIPTIONAL REGULATOR"/>
    <property type="match status" value="1"/>
</dbReference>
<dbReference type="InterPro" id="IPR018060">
    <property type="entry name" value="HTH_AraC"/>
</dbReference>
<dbReference type="SUPFAM" id="SSF46689">
    <property type="entry name" value="Homeodomain-like"/>
    <property type="match status" value="2"/>
</dbReference>
<evidence type="ECO:0000259" key="4">
    <source>
        <dbReference type="PROSITE" id="PS01124"/>
    </source>
</evidence>
<evidence type="ECO:0000256" key="2">
    <source>
        <dbReference type="ARBA" id="ARBA00023125"/>
    </source>
</evidence>